<reference evidence="2 3" key="1">
    <citation type="submission" date="2017-04" db="EMBL/GenBank/DDBJ databases">
        <title>Complete genome sequence of Flavobacterium kingsejong AJ004.</title>
        <authorList>
            <person name="Lee P.C."/>
        </authorList>
    </citation>
    <scope>NUCLEOTIDE SEQUENCE [LARGE SCALE GENOMIC DNA]</scope>
    <source>
        <strain evidence="2 3">AJ004</strain>
    </source>
</reference>
<gene>
    <name evidence="2" type="ORF">FK004_10305</name>
</gene>
<dbReference type="KEGG" id="fki:FK004_10305"/>
<dbReference type="GO" id="GO:0005886">
    <property type="term" value="C:plasma membrane"/>
    <property type="evidence" value="ECO:0007669"/>
    <property type="project" value="UniProtKB-SubCell"/>
</dbReference>
<evidence type="ECO:0000313" key="3">
    <source>
        <dbReference type="Proteomes" id="UP000244677"/>
    </source>
</evidence>
<evidence type="ECO:0000256" key="1">
    <source>
        <dbReference type="SAM" id="Phobius"/>
    </source>
</evidence>
<dbReference type="AlphaFoldDB" id="A0A2S1LPB1"/>
<feature type="transmembrane region" description="Helical" evidence="1">
    <location>
        <begin position="43"/>
        <end position="64"/>
    </location>
</feature>
<feature type="transmembrane region" description="Helical" evidence="1">
    <location>
        <begin position="12"/>
        <end position="31"/>
    </location>
</feature>
<proteinExistence type="predicted"/>
<dbReference type="RefSeq" id="WP_108737169.1">
    <property type="nucleotide sequence ID" value="NZ_CP020919.1"/>
</dbReference>
<keyword evidence="3" id="KW-1185">Reference proteome</keyword>
<keyword evidence="1" id="KW-0472">Membrane</keyword>
<sequence>MTIAIISKLEDIWTLAIIHLFLAVLAIYKLFTTEKSQGIKLVWLLLILLVPFVFSIVYLFKLYLEKEKTNR</sequence>
<protein>
    <submittedName>
        <fullName evidence="2">Uncharacterized protein</fullName>
    </submittedName>
</protein>
<dbReference type="Proteomes" id="UP000244677">
    <property type="component" value="Chromosome"/>
</dbReference>
<evidence type="ECO:0000313" key="2">
    <source>
        <dbReference type="EMBL" id="AWG25593.1"/>
    </source>
</evidence>
<organism evidence="2 3">
    <name type="scientific">Flavobacterium kingsejongi</name>
    <dbReference type="NCBI Taxonomy" id="1678728"/>
    <lineage>
        <taxon>Bacteria</taxon>
        <taxon>Pseudomonadati</taxon>
        <taxon>Bacteroidota</taxon>
        <taxon>Flavobacteriia</taxon>
        <taxon>Flavobacteriales</taxon>
        <taxon>Flavobacteriaceae</taxon>
        <taxon>Flavobacterium</taxon>
    </lineage>
</organism>
<name>A0A2S1LPB1_9FLAO</name>
<keyword evidence="1" id="KW-0812">Transmembrane</keyword>
<dbReference type="EMBL" id="CP020919">
    <property type="protein sequence ID" value="AWG25593.1"/>
    <property type="molecule type" value="Genomic_DNA"/>
</dbReference>
<keyword evidence="1" id="KW-1133">Transmembrane helix</keyword>
<accession>A0A2S1LPB1</accession>